<dbReference type="PANTHER" id="PTHR30327:SF1">
    <property type="entry name" value="UPF0301 PROTEIN YQGE"/>
    <property type="match status" value="1"/>
</dbReference>
<dbReference type="SUPFAM" id="SSF143456">
    <property type="entry name" value="VC0467-like"/>
    <property type="match status" value="1"/>
</dbReference>
<evidence type="ECO:0000313" key="7">
    <source>
        <dbReference type="Proteomes" id="UP000485880"/>
    </source>
</evidence>
<dbReference type="Gene3D" id="3.40.1740.10">
    <property type="entry name" value="VC0467-like"/>
    <property type="match status" value="1"/>
</dbReference>
<gene>
    <name evidence="5" type="ORF">MPC4_140057</name>
    <name evidence="4" type="ORF">MTUNDRAET4_0536</name>
</gene>
<reference evidence="4 6" key="1">
    <citation type="submission" date="2019-03" db="EMBL/GenBank/DDBJ databases">
        <authorList>
            <person name="Kox A.R. M."/>
        </authorList>
    </citation>
    <scope>NUCLEOTIDE SEQUENCE [LARGE SCALE GENOMIC DNA]</scope>
    <source>
        <strain evidence="4">MTUNDRAET4 annotated genome</strain>
    </source>
</reference>
<feature type="region of interest" description="Disordered" evidence="3">
    <location>
        <begin position="1"/>
        <end position="24"/>
    </location>
</feature>
<reference evidence="5 7" key="2">
    <citation type="submission" date="2019-05" db="EMBL/GenBank/DDBJ databases">
        <authorList>
            <person name="Farhan Ul Haque M."/>
        </authorList>
    </citation>
    <scope>NUCLEOTIDE SEQUENCE [LARGE SCALE GENOMIC DNA]</scope>
    <source>
        <strain evidence="5">2</strain>
    </source>
</reference>
<dbReference type="Pfam" id="PF02622">
    <property type="entry name" value="DUF179"/>
    <property type="match status" value="1"/>
</dbReference>
<dbReference type="GO" id="GO:0005829">
    <property type="term" value="C:cytosol"/>
    <property type="evidence" value="ECO:0007669"/>
    <property type="project" value="TreeGrafter"/>
</dbReference>
<evidence type="ECO:0000256" key="3">
    <source>
        <dbReference type="SAM" id="MobiDB-lite"/>
    </source>
</evidence>
<proteinExistence type="inferred from homology"/>
<dbReference type="NCBIfam" id="NF001268">
    <property type="entry name" value="PRK00228.1-4"/>
    <property type="match status" value="1"/>
</dbReference>
<organism evidence="4 6">
    <name type="scientific">Methylocella tundrae</name>
    <dbReference type="NCBI Taxonomy" id="227605"/>
    <lineage>
        <taxon>Bacteria</taxon>
        <taxon>Pseudomonadati</taxon>
        <taxon>Pseudomonadota</taxon>
        <taxon>Alphaproteobacteria</taxon>
        <taxon>Hyphomicrobiales</taxon>
        <taxon>Beijerinckiaceae</taxon>
        <taxon>Methylocella</taxon>
    </lineage>
</organism>
<evidence type="ECO:0000256" key="2">
    <source>
        <dbReference type="HAMAP-Rule" id="MF_00758"/>
    </source>
</evidence>
<dbReference type="PANTHER" id="PTHR30327">
    <property type="entry name" value="UNCHARACTERIZED PROTEIN YQGE"/>
    <property type="match status" value="1"/>
</dbReference>
<name>A0A4U8YUF7_METTU</name>
<keyword evidence="7" id="KW-1185">Reference proteome</keyword>
<dbReference type="InterPro" id="IPR003774">
    <property type="entry name" value="AlgH-like"/>
</dbReference>
<evidence type="ECO:0000313" key="5">
    <source>
        <dbReference type="EMBL" id="VTZ49158.1"/>
    </source>
</evidence>
<comment type="similarity">
    <text evidence="1 2">Belongs to the UPF0301 (AlgH) family.</text>
</comment>
<protein>
    <recommendedName>
        <fullName evidence="2">UPF0301 protein MPC4_140057</fullName>
    </recommendedName>
</protein>
<dbReference type="KEGG" id="mtun:MTUNDRAET4_0536"/>
<evidence type="ECO:0000313" key="6">
    <source>
        <dbReference type="Proteomes" id="UP000294360"/>
    </source>
</evidence>
<dbReference type="Proteomes" id="UP000294360">
    <property type="component" value="Chromosome"/>
</dbReference>
<sequence>MQFQQNEAEKMGSKMPPESERQNQGGFLDGQLLVAMPGMPDNRFSRSVIYLCAHSEEGAMGIIVNRPARKVTFSELLVQLDVIKADEAIRLPAQAGSVQVLKGGPVETGRGFVLHSNDFFIDNSTLPIDNGVSLTATIDILRAIARGAGPDRALLALGYAGWSAGQLEAEMQENGWLNIPADASLIFDEALGSKYERALHKVGIDLRRLSSDLGHA</sequence>
<dbReference type="EMBL" id="CABFMQ020000046">
    <property type="protein sequence ID" value="VTZ49158.1"/>
    <property type="molecule type" value="Genomic_DNA"/>
</dbReference>
<accession>A0A4U8YUF7</accession>
<dbReference type="HAMAP" id="MF_00758">
    <property type="entry name" value="UPF0301"/>
    <property type="match status" value="1"/>
</dbReference>
<feature type="compositionally biased region" description="Basic and acidic residues" evidence="3">
    <location>
        <begin position="7"/>
        <end position="21"/>
    </location>
</feature>
<dbReference type="EMBL" id="LR536450">
    <property type="protein sequence ID" value="VFU07429.1"/>
    <property type="molecule type" value="Genomic_DNA"/>
</dbReference>
<dbReference type="Proteomes" id="UP000485880">
    <property type="component" value="Unassembled WGS sequence"/>
</dbReference>
<dbReference type="AlphaFoldDB" id="A0A4U8YUF7"/>
<evidence type="ECO:0000313" key="4">
    <source>
        <dbReference type="EMBL" id="VFU07429.1"/>
    </source>
</evidence>
<evidence type="ECO:0000256" key="1">
    <source>
        <dbReference type="ARBA" id="ARBA00009600"/>
    </source>
</evidence>